<proteinExistence type="predicted"/>
<sequence length="134" mass="15399">MKKIFLLSFAFLLFTALTKAQDANTTTQTTQKEGMHRGGMHGMNSQLMKQLNLTPDQKTQLKALNESMKTKREAIKNNASLSDEQKKEAFRSLMKENMKDRDAIYTPEQKALIEKSRKERMAQWKSKKASPDSQ</sequence>
<evidence type="ECO:0008006" key="5">
    <source>
        <dbReference type="Google" id="ProtNLM"/>
    </source>
</evidence>
<dbReference type="KEGG" id="ark:D6B99_17160"/>
<dbReference type="OrthoDB" id="674177at2"/>
<name>A0A386HUM7_9BACT</name>
<dbReference type="RefSeq" id="WP_119990702.1">
    <property type="nucleotide sequence ID" value="NZ_CP032489.1"/>
</dbReference>
<dbReference type="AlphaFoldDB" id="A0A386HUM7"/>
<keyword evidence="4" id="KW-1185">Reference proteome</keyword>
<protein>
    <recommendedName>
        <fullName evidence="5">Periplasmic heavy metal sensor</fullName>
    </recommendedName>
</protein>
<feature type="region of interest" description="Disordered" evidence="1">
    <location>
        <begin position="23"/>
        <end position="58"/>
    </location>
</feature>
<feature type="chain" id="PRO_5017371275" description="Periplasmic heavy metal sensor" evidence="2">
    <location>
        <begin position="21"/>
        <end position="134"/>
    </location>
</feature>
<dbReference type="Gene3D" id="1.20.120.1490">
    <property type="match status" value="1"/>
</dbReference>
<evidence type="ECO:0000313" key="3">
    <source>
        <dbReference type="EMBL" id="AYD49200.1"/>
    </source>
</evidence>
<dbReference type="Proteomes" id="UP000266118">
    <property type="component" value="Chromosome"/>
</dbReference>
<evidence type="ECO:0000256" key="1">
    <source>
        <dbReference type="SAM" id="MobiDB-lite"/>
    </source>
</evidence>
<organism evidence="3 4">
    <name type="scientific">Arachidicoccus soli</name>
    <dbReference type="NCBI Taxonomy" id="2341117"/>
    <lineage>
        <taxon>Bacteria</taxon>
        <taxon>Pseudomonadati</taxon>
        <taxon>Bacteroidota</taxon>
        <taxon>Chitinophagia</taxon>
        <taxon>Chitinophagales</taxon>
        <taxon>Chitinophagaceae</taxon>
        <taxon>Arachidicoccus</taxon>
    </lineage>
</organism>
<feature type="signal peptide" evidence="2">
    <location>
        <begin position="1"/>
        <end position="20"/>
    </location>
</feature>
<dbReference type="EMBL" id="CP032489">
    <property type="protein sequence ID" value="AYD49200.1"/>
    <property type="molecule type" value="Genomic_DNA"/>
</dbReference>
<evidence type="ECO:0000313" key="4">
    <source>
        <dbReference type="Proteomes" id="UP000266118"/>
    </source>
</evidence>
<evidence type="ECO:0000256" key="2">
    <source>
        <dbReference type="SAM" id="SignalP"/>
    </source>
</evidence>
<accession>A0A386HUM7</accession>
<keyword evidence="2" id="KW-0732">Signal</keyword>
<dbReference type="GO" id="GO:0042597">
    <property type="term" value="C:periplasmic space"/>
    <property type="evidence" value="ECO:0007669"/>
    <property type="project" value="InterPro"/>
</dbReference>
<feature type="compositionally biased region" description="Polar residues" evidence="1">
    <location>
        <begin position="43"/>
        <end position="58"/>
    </location>
</feature>
<gene>
    <name evidence="3" type="ORF">D6B99_17160</name>
</gene>
<reference evidence="3 4" key="1">
    <citation type="submission" date="2018-09" db="EMBL/GenBank/DDBJ databases">
        <title>Arachidicoccus sp. nov., a bacterium isolated from soil.</title>
        <authorList>
            <person name="Weon H.-Y."/>
            <person name="Kwon S.-W."/>
            <person name="Lee S.A."/>
        </authorList>
    </citation>
    <scope>NUCLEOTIDE SEQUENCE [LARGE SCALE GENOMIC DNA]</scope>
    <source>
        <strain evidence="3 4">KIS59-12</strain>
    </source>
</reference>